<organism evidence="12 13">
    <name type="scientific">Porphyromonas canoris</name>
    <dbReference type="NCBI Taxonomy" id="36875"/>
    <lineage>
        <taxon>Bacteria</taxon>
        <taxon>Pseudomonadati</taxon>
        <taxon>Bacteroidota</taxon>
        <taxon>Bacteroidia</taxon>
        <taxon>Bacteroidales</taxon>
        <taxon>Porphyromonadaceae</taxon>
        <taxon>Porphyromonas</taxon>
    </lineage>
</organism>
<feature type="binding site" evidence="11">
    <location>
        <position position="76"/>
    </location>
    <ligand>
        <name>Na(+)</name>
        <dbReference type="ChEBI" id="CHEBI:29101"/>
        <note>structural</note>
    </ligand>
</feature>
<dbReference type="HAMAP" id="MF_00454">
    <property type="entry name" value="FluC"/>
    <property type="match status" value="1"/>
</dbReference>
<keyword evidence="4 11" id="KW-0812">Transmembrane</keyword>
<feature type="transmembrane region" description="Helical" evidence="11">
    <location>
        <begin position="34"/>
        <end position="54"/>
    </location>
</feature>
<dbReference type="PANTHER" id="PTHR28259">
    <property type="entry name" value="FLUORIDE EXPORT PROTEIN 1-RELATED"/>
    <property type="match status" value="1"/>
</dbReference>
<dbReference type="EMBL" id="JQZV01000001">
    <property type="protein sequence ID" value="KGN93579.1"/>
    <property type="molecule type" value="Genomic_DNA"/>
</dbReference>
<keyword evidence="8 11" id="KW-0407">Ion channel</keyword>
<evidence type="ECO:0000313" key="12">
    <source>
        <dbReference type="EMBL" id="KGN93579.1"/>
    </source>
</evidence>
<evidence type="ECO:0000256" key="8">
    <source>
        <dbReference type="ARBA" id="ARBA00023303"/>
    </source>
</evidence>
<keyword evidence="11" id="KW-0813">Transport</keyword>
<protein>
    <recommendedName>
        <fullName evidence="11">Fluoride-specific ion channel FluC</fullName>
    </recommendedName>
</protein>
<comment type="similarity">
    <text evidence="9 11">Belongs to the fluoride channel Fluc/FEX (TC 1.A.43) family.</text>
</comment>
<comment type="catalytic activity">
    <reaction evidence="10">
        <text>fluoride(in) = fluoride(out)</text>
        <dbReference type="Rhea" id="RHEA:76159"/>
        <dbReference type="ChEBI" id="CHEBI:17051"/>
    </reaction>
    <physiologicalReaction direction="left-to-right" evidence="10">
        <dbReference type="Rhea" id="RHEA:76160"/>
    </physiologicalReaction>
</comment>
<name>A0ABR4XNF5_9PORP</name>
<keyword evidence="2 11" id="KW-1003">Cell membrane</keyword>
<dbReference type="Pfam" id="PF02537">
    <property type="entry name" value="CRCB"/>
    <property type="match status" value="1"/>
</dbReference>
<comment type="caution">
    <text evidence="12">The sequence shown here is derived from an EMBL/GenBank/DDBJ whole genome shotgun (WGS) entry which is preliminary data.</text>
</comment>
<keyword evidence="6 11" id="KW-0406">Ion transport</keyword>
<dbReference type="RefSeq" id="WP_036788157.1">
    <property type="nucleotide sequence ID" value="NZ_JQZV01000001.1"/>
</dbReference>
<proteinExistence type="inferred from homology"/>
<evidence type="ECO:0000256" key="9">
    <source>
        <dbReference type="ARBA" id="ARBA00035120"/>
    </source>
</evidence>
<comment type="activity regulation">
    <text evidence="11">Na(+) is not transported, but it plays an essential structural role and its presence is essential for fluoride channel function.</text>
</comment>
<evidence type="ECO:0000256" key="10">
    <source>
        <dbReference type="ARBA" id="ARBA00035585"/>
    </source>
</evidence>
<evidence type="ECO:0000256" key="1">
    <source>
        <dbReference type="ARBA" id="ARBA00004651"/>
    </source>
</evidence>
<feature type="transmembrane region" description="Helical" evidence="11">
    <location>
        <begin position="5"/>
        <end position="22"/>
    </location>
</feature>
<gene>
    <name evidence="11" type="primary">fluC</name>
    <name evidence="11" type="synonym">crcB</name>
    <name evidence="12" type="ORF">HQ43_00085</name>
</gene>
<feature type="transmembrane region" description="Helical" evidence="11">
    <location>
        <begin position="66"/>
        <end position="85"/>
    </location>
</feature>
<evidence type="ECO:0000256" key="7">
    <source>
        <dbReference type="ARBA" id="ARBA00023136"/>
    </source>
</evidence>
<evidence type="ECO:0000256" key="3">
    <source>
        <dbReference type="ARBA" id="ARBA00022519"/>
    </source>
</evidence>
<keyword evidence="5 11" id="KW-1133">Transmembrane helix</keyword>
<comment type="function">
    <text evidence="11">Fluoride-specific ion channel. Important for reducing fluoride concentration in the cell, thus reducing its toxicity.</text>
</comment>
<feature type="binding site" evidence="11">
    <location>
        <position position="79"/>
    </location>
    <ligand>
        <name>Na(+)</name>
        <dbReference type="ChEBI" id="CHEBI:29101"/>
        <note>structural</note>
    </ligand>
</feature>
<keyword evidence="11" id="KW-0915">Sodium</keyword>
<dbReference type="PANTHER" id="PTHR28259:SF1">
    <property type="entry name" value="FLUORIDE EXPORT PROTEIN 1-RELATED"/>
    <property type="match status" value="1"/>
</dbReference>
<feature type="transmembrane region" description="Helical" evidence="11">
    <location>
        <begin position="97"/>
        <end position="122"/>
    </location>
</feature>
<reference evidence="12 13" key="1">
    <citation type="submission" date="2014-08" db="EMBL/GenBank/DDBJ databases">
        <title>Porphyromonas canoris strain:OH2762 Genome sequencing.</title>
        <authorList>
            <person name="Wallis C."/>
            <person name="Deusch O."/>
            <person name="O'Flynn C."/>
            <person name="Davis I."/>
            <person name="Jospin G."/>
            <person name="Darling A.E."/>
            <person name="Coil D.A."/>
            <person name="Alexiev A."/>
            <person name="Horsfall A."/>
            <person name="Kirkwood N."/>
            <person name="Harris S."/>
            <person name="Eisen J.A."/>
        </authorList>
    </citation>
    <scope>NUCLEOTIDE SEQUENCE [LARGE SCALE GENOMIC DNA]</scope>
    <source>
        <strain evidence="13">COT-108 OH2762</strain>
    </source>
</reference>
<evidence type="ECO:0000256" key="5">
    <source>
        <dbReference type="ARBA" id="ARBA00022989"/>
    </source>
</evidence>
<evidence type="ECO:0000256" key="11">
    <source>
        <dbReference type="HAMAP-Rule" id="MF_00454"/>
    </source>
</evidence>
<dbReference type="Proteomes" id="UP000030101">
    <property type="component" value="Unassembled WGS sequence"/>
</dbReference>
<keyword evidence="13" id="KW-1185">Reference proteome</keyword>
<accession>A0ABR4XNF5</accession>
<evidence type="ECO:0000256" key="2">
    <source>
        <dbReference type="ARBA" id="ARBA00022475"/>
    </source>
</evidence>
<dbReference type="InterPro" id="IPR003691">
    <property type="entry name" value="FluC"/>
</dbReference>
<evidence type="ECO:0000256" key="4">
    <source>
        <dbReference type="ARBA" id="ARBA00022692"/>
    </source>
</evidence>
<keyword evidence="3" id="KW-0997">Cell inner membrane</keyword>
<dbReference type="NCBIfam" id="TIGR00494">
    <property type="entry name" value="crcB"/>
    <property type="match status" value="1"/>
</dbReference>
<evidence type="ECO:0000256" key="6">
    <source>
        <dbReference type="ARBA" id="ARBA00023065"/>
    </source>
</evidence>
<sequence length="132" mass="14356">MLKTILYIGCGSFIGGVMRFLLSRYVQDGIAGAFPWGTLAVNLIGCLLMGLLYGTMERGNIGDENLRLFLTVGVCGGFTTFSTFAMDGFMLLKWESLLPLLGYLAVSVVGGVLLFFLGYTLIRQLNEHILSA</sequence>
<comment type="subcellular location">
    <subcellularLocation>
        <location evidence="1 11">Cell membrane</location>
        <topology evidence="1 11">Multi-pass membrane protein</topology>
    </subcellularLocation>
</comment>
<evidence type="ECO:0000313" key="13">
    <source>
        <dbReference type="Proteomes" id="UP000030101"/>
    </source>
</evidence>
<keyword evidence="7 11" id="KW-0472">Membrane</keyword>
<keyword evidence="11" id="KW-0479">Metal-binding</keyword>